<evidence type="ECO:0000256" key="14">
    <source>
        <dbReference type="SAM" id="Phobius"/>
    </source>
</evidence>
<evidence type="ECO:0000256" key="7">
    <source>
        <dbReference type="ARBA" id="ARBA00023137"/>
    </source>
</evidence>
<dbReference type="PROSITE" id="PS00109">
    <property type="entry name" value="PROTEIN_KINASE_TYR"/>
    <property type="match status" value="1"/>
</dbReference>
<evidence type="ECO:0000256" key="12">
    <source>
        <dbReference type="PROSITE-ProRule" id="PRU10141"/>
    </source>
</evidence>
<dbReference type="GO" id="GO:0005886">
    <property type="term" value="C:plasma membrane"/>
    <property type="evidence" value="ECO:0007669"/>
    <property type="project" value="TreeGrafter"/>
</dbReference>
<evidence type="ECO:0000256" key="1">
    <source>
        <dbReference type="ARBA" id="ARBA00004167"/>
    </source>
</evidence>
<dbReference type="GO" id="GO:0007169">
    <property type="term" value="P:cell surface receptor protein tyrosine kinase signaling pathway"/>
    <property type="evidence" value="ECO:0007669"/>
    <property type="project" value="TreeGrafter"/>
</dbReference>
<evidence type="ECO:0000256" key="3">
    <source>
        <dbReference type="ARBA" id="ARBA00022679"/>
    </source>
</evidence>
<evidence type="ECO:0000313" key="16">
    <source>
        <dbReference type="EMBL" id="KAF6018243.1"/>
    </source>
</evidence>
<evidence type="ECO:0000256" key="8">
    <source>
        <dbReference type="ARBA" id="ARBA00051243"/>
    </source>
</evidence>
<keyword evidence="17" id="KW-1185">Reference proteome</keyword>
<dbReference type="EMBL" id="VXIV02003327">
    <property type="protein sequence ID" value="KAF6018243.1"/>
    <property type="molecule type" value="Genomic_DNA"/>
</dbReference>
<feature type="region of interest" description="Disordered" evidence="13">
    <location>
        <begin position="1"/>
        <end position="21"/>
    </location>
</feature>
<name>A0A7J7IWG1_BUGNE</name>
<feature type="binding site" evidence="11">
    <location>
        <position position="266"/>
    </location>
    <ligand>
        <name>Mg(2+)</name>
        <dbReference type="ChEBI" id="CHEBI:18420"/>
    </ligand>
</feature>
<dbReference type="Proteomes" id="UP000593567">
    <property type="component" value="Unassembled WGS sequence"/>
</dbReference>
<comment type="subcellular location">
    <subcellularLocation>
        <location evidence="1">Membrane</location>
        <topology evidence="1">Single-pass membrane protein</topology>
    </subcellularLocation>
</comment>
<evidence type="ECO:0000256" key="9">
    <source>
        <dbReference type="PIRSR" id="PIRSR000615-1"/>
    </source>
</evidence>
<feature type="binding site" evidence="12">
    <location>
        <position position="151"/>
    </location>
    <ligand>
        <name>ATP</name>
        <dbReference type="ChEBI" id="CHEBI:30616"/>
    </ligand>
</feature>
<dbReference type="PRINTS" id="PR00109">
    <property type="entry name" value="TYRKINASE"/>
</dbReference>
<feature type="active site" description="Proton acceptor" evidence="9">
    <location>
        <position position="248"/>
    </location>
</feature>
<keyword evidence="5" id="KW-0418">Kinase</keyword>
<keyword evidence="11" id="KW-0479">Metal-binding</keyword>
<reference evidence="16" key="1">
    <citation type="submission" date="2020-06" db="EMBL/GenBank/DDBJ databases">
        <title>Draft genome of Bugula neritina, a colonial animal packing powerful symbionts and potential medicines.</title>
        <authorList>
            <person name="Rayko M."/>
        </authorList>
    </citation>
    <scope>NUCLEOTIDE SEQUENCE [LARGE SCALE GENOMIC DNA]</scope>
    <source>
        <strain evidence="16">Kwan_BN1</strain>
    </source>
</reference>
<dbReference type="GO" id="GO:0043235">
    <property type="term" value="C:receptor complex"/>
    <property type="evidence" value="ECO:0007669"/>
    <property type="project" value="TreeGrafter"/>
</dbReference>
<keyword evidence="3" id="KW-0808">Transferase</keyword>
<accession>A0A7J7IWG1</accession>
<keyword evidence="7" id="KW-0829">Tyrosine-protein kinase</keyword>
<dbReference type="InterPro" id="IPR008266">
    <property type="entry name" value="Tyr_kinase_AS"/>
</dbReference>
<evidence type="ECO:0000259" key="15">
    <source>
        <dbReference type="PROSITE" id="PS50011"/>
    </source>
</evidence>
<evidence type="ECO:0000256" key="2">
    <source>
        <dbReference type="ARBA" id="ARBA00022553"/>
    </source>
</evidence>
<dbReference type="InterPro" id="IPR020635">
    <property type="entry name" value="Tyr_kinase_cat_dom"/>
</dbReference>
<keyword evidence="14" id="KW-0812">Transmembrane</keyword>
<dbReference type="SUPFAM" id="SSF56112">
    <property type="entry name" value="Protein kinase-like (PK-like)"/>
    <property type="match status" value="1"/>
</dbReference>
<dbReference type="Gene3D" id="3.30.200.20">
    <property type="entry name" value="Phosphorylase Kinase, domain 1"/>
    <property type="match status" value="1"/>
</dbReference>
<sequence length="443" mass="50308">MVDQCGVADPPPPKPNQSTTLSTTTTASVTAIVVPVVVSTVIIVAMIVAVLWYVQRKRRQHESMSEIGLGVRNENSYNYGPDGSYEQAKFKSAFNLDQCSEEIKNMVKQHLLPLDYIEVMEEIGRGQFGVIRKAKYFTNADLSEYKLVAIKTIRNPNREKYEEEVQSFLREAYTMSQFDHINVINLIGLIWENDESPAVVCPYMGKGSLLDLVKRSEMKFSETDRMSFVVQIAAGLEYLERMKFVHRDIALRNCLVSELYVIKISDFGLTRDIYDSRVYECSDVTEKQLPWKWLAPECIKQGTFTHKSDVWSFGVTIWELFTNGSSPYPAIGNLSVLQECLETGYRLSKPDNLSQQLYDLMRLMWSANPEHRPHFSELLQSVKLLESKQSPPAEYSYTIGLGEPSSPDAASGEYMTPTVREGVRDSVQYADSPITNISEPDIY</sequence>
<feature type="domain" description="Protein kinase" evidence="15">
    <location>
        <begin position="117"/>
        <end position="385"/>
    </location>
</feature>
<dbReference type="PANTHER" id="PTHR24416">
    <property type="entry name" value="TYROSINE-PROTEIN KINASE RECEPTOR"/>
    <property type="match status" value="1"/>
</dbReference>
<dbReference type="PANTHER" id="PTHR24416:SF617">
    <property type="entry name" value="RET ONCOGENE, ISOFORM A"/>
    <property type="match status" value="1"/>
</dbReference>
<dbReference type="FunFam" id="1.10.510.10:FF:000554">
    <property type="entry name" value="Predicted protein"/>
    <property type="match status" value="1"/>
</dbReference>
<dbReference type="InterPro" id="IPR001245">
    <property type="entry name" value="Ser-Thr/Tyr_kinase_cat_dom"/>
</dbReference>
<feature type="binding site" evidence="11">
    <location>
        <position position="253"/>
    </location>
    <ligand>
        <name>Mg(2+)</name>
        <dbReference type="ChEBI" id="CHEBI:18420"/>
    </ligand>
</feature>
<protein>
    <recommendedName>
        <fullName evidence="15">Protein kinase domain-containing protein</fullName>
    </recommendedName>
</protein>
<dbReference type="InterPro" id="IPR011009">
    <property type="entry name" value="Kinase-like_dom_sf"/>
</dbReference>
<evidence type="ECO:0000256" key="10">
    <source>
        <dbReference type="PIRSR" id="PIRSR000615-2"/>
    </source>
</evidence>
<evidence type="ECO:0000256" key="13">
    <source>
        <dbReference type="SAM" id="MobiDB-lite"/>
    </source>
</evidence>
<dbReference type="InterPro" id="IPR017441">
    <property type="entry name" value="Protein_kinase_ATP_BS"/>
</dbReference>
<feature type="transmembrane region" description="Helical" evidence="14">
    <location>
        <begin position="32"/>
        <end position="54"/>
    </location>
</feature>
<comment type="caution">
    <text evidence="16">The sequence shown here is derived from an EMBL/GenBank/DDBJ whole genome shotgun (WGS) entry which is preliminary data.</text>
</comment>
<keyword evidence="14" id="KW-0472">Membrane</keyword>
<evidence type="ECO:0000256" key="11">
    <source>
        <dbReference type="PIRSR" id="PIRSR000615-3"/>
    </source>
</evidence>
<dbReference type="GO" id="GO:0005524">
    <property type="term" value="F:ATP binding"/>
    <property type="evidence" value="ECO:0007669"/>
    <property type="project" value="UniProtKB-UniRule"/>
</dbReference>
<feature type="binding site" evidence="10">
    <location>
        <position position="252"/>
    </location>
    <ligand>
        <name>ATP</name>
        <dbReference type="ChEBI" id="CHEBI:30616"/>
    </ligand>
</feature>
<dbReference type="PROSITE" id="PS50011">
    <property type="entry name" value="PROTEIN_KINASE_DOM"/>
    <property type="match status" value="1"/>
</dbReference>
<keyword evidence="6 10" id="KW-0067">ATP-binding</keyword>
<evidence type="ECO:0000256" key="6">
    <source>
        <dbReference type="ARBA" id="ARBA00022840"/>
    </source>
</evidence>
<keyword evidence="2" id="KW-0597">Phosphoprotein</keyword>
<dbReference type="InterPro" id="IPR000719">
    <property type="entry name" value="Prot_kinase_dom"/>
</dbReference>
<dbReference type="Pfam" id="PF07714">
    <property type="entry name" value="PK_Tyr_Ser-Thr"/>
    <property type="match status" value="1"/>
</dbReference>
<evidence type="ECO:0000313" key="17">
    <source>
        <dbReference type="Proteomes" id="UP000593567"/>
    </source>
</evidence>
<keyword evidence="11" id="KW-0460">Magnesium</keyword>
<organism evidence="16 17">
    <name type="scientific">Bugula neritina</name>
    <name type="common">Brown bryozoan</name>
    <name type="synonym">Sertularia neritina</name>
    <dbReference type="NCBI Taxonomy" id="10212"/>
    <lineage>
        <taxon>Eukaryota</taxon>
        <taxon>Metazoa</taxon>
        <taxon>Spiralia</taxon>
        <taxon>Lophotrochozoa</taxon>
        <taxon>Bryozoa</taxon>
        <taxon>Gymnolaemata</taxon>
        <taxon>Cheilostomatida</taxon>
        <taxon>Flustrina</taxon>
        <taxon>Buguloidea</taxon>
        <taxon>Bugulidae</taxon>
        <taxon>Bugula</taxon>
    </lineage>
</organism>
<proteinExistence type="predicted"/>
<dbReference type="GO" id="GO:0046872">
    <property type="term" value="F:metal ion binding"/>
    <property type="evidence" value="ECO:0007669"/>
    <property type="project" value="UniProtKB-KW"/>
</dbReference>
<comment type="catalytic activity">
    <reaction evidence="8">
        <text>L-tyrosyl-[protein] + ATP = O-phospho-L-tyrosyl-[protein] + ADP + H(+)</text>
        <dbReference type="Rhea" id="RHEA:10596"/>
        <dbReference type="Rhea" id="RHEA-COMP:10136"/>
        <dbReference type="Rhea" id="RHEA-COMP:20101"/>
        <dbReference type="ChEBI" id="CHEBI:15378"/>
        <dbReference type="ChEBI" id="CHEBI:30616"/>
        <dbReference type="ChEBI" id="CHEBI:46858"/>
        <dbReference type="ChEBI" id="CHEBI:61978"/>
        <dbReference type="ChEBI" id="CHEBI:456216"/>
        <dbReference type="EC" id="2.7.10.1"/>
    </reaction>
</comment>
<evidence type="ECO:0000256" key="4">
    <source>
        <dbReference type="ARBA" id="ARBA00022741"/>
    </source>
</evidence>
<dbReference type="GO" id="GO:0004714">
    <property type="term" value="F:transmembrane receptor protein tyrosine kinase activity"/>
    <property type="evidence" value="ECO:0007669"/>
    <property type="project" value="UniProtKB-EC"/>
</dbReference>
<gene>
    <name evidence="16" type="ORF">EB796_023474</name>
</gene>
<dbReference type="Gene3D" id="1.10.510.10">
    <property type="entry name" value="Transferase(Phosphotransferase) domain 1"/>
    <property type="match status" value="1"/>
</dbReference>
<dbReference type="CDD" id="cd00192">
    <property type="entry name" value="PTKc"/>
    <property type="match status" value="1"/>
</dbReference>
<keyword evidence="14" id="KW-1133">Transmembrane helix</keyword>
<dbReference type="AlphaFoldDB" id="A0A7J7IWG1"/>
<dbReference type="SMART" id="SM00219">
    <property type="entry name" value="TyrKc"/>
    <property type="match status" value="1"/>
</dbReference>
<dbReference type="OrthoDB" id="98077at2759"/>
<evidence type="ECO:0000256" key="5">
    <source>
        <dbReference type="ARBA" id="ARBA00022777"/>
    </source>
</evidence>
<keyword evidence="4 10" id="KW-0547">Nucleotide-binding</keyword>
<dbReference type="PROSITE" id="PS00107">
    <property type="entry name" value="PROTEIN_KINASE_ATP"/>
    <property type="match status" value="1"/>
</dbReference>
<dbReference type="InterPro" id="IPR050122">
    <property type="entry name" value="RTK"/>
</dbReference>